<organism evidence="2 3">
    <name type="scientific">Penicillium capsulatum</name>
    <dbReference type="NCBI Taxonomy" id="69766"/>
    <lineage>
        <taxon>Eukaryota</taxon>
        <taxon>Fungi</taxon>
        <taxon>Dikarya</taxon>
        <taxon>Ascomycota</taxon>
        <taxon>Pezizomycotina</taxon>
        <taxon>Eurotiomycetes</taxon>
        <taxon>Eurotiomycetidae</taxon>
        <taxon>Eurotiales</taxon>
        <taxon>Aspergillaceae</taxon>
        <taxon>Penicillium</taxon>
    </lineage>
</organism>
<feature type="compositionally biased region" description="Polar residues" evidence="1">
    <location>
        <begin position="475"/>
        <end position="486"/>
    </location>
</feature>
<dbReference type="AlphaFoldDB" id="A0A9W9LGY4"/>
<dbReference type="OrthoDB" id="4368761at2759"/>
<name>A0A9W9LGY4_9EURO</name>
<accession>A0A9W9LGY4</accession>
<gene>
    <name evidence="2" type="ORF">N7492_008456</name>
</gene>
<keyword evidence="3" id="KW-1185">Reference proteome</keyword>
<reference evidence="2" key="2">
    <citation type="journal article" date="2023" name="IMA Fungus">
        <title>Comparative genomic study of the Penicillium genus elucidates a diverse pangenome and 15 lateral gene transfer events.</title>
        <authorList>
            <person name="Petersen C."/>
            <person name="Sorensen T."/>
            <person name="Nielsen M.R."/>
            <person name="Sondergaard T.E."/>
            <person name="Sorensen J.L."/>
            <person name="Fitzpatrick D.A."/>
            <person name="Frisvad J.C."/>
            <person name="Nielsen K.L."/>
        </authorList>
    </citation>
    <scope>NUCLEOTIDE SEQUENCE</scope>
    <source>
        <strain evidence="2">IBT 21917</strain>
    </source>
</reference>
<feature type="region of interest" description="Disordered" evidence="1">
    <location>
        <begin position="1"/>
        <end position="24"/>
    </location>
</feature>
<comment type="caution">
    <text evidence="2">The sequence shown here is derived from an EMBL/GenBank/DDBJ whole genome shotgun (WGS) entry which is preliminary data.</text>
</comment>
<evidence type="ECO:0000313" key="3">
    <source>
        <dbReference type="Proteomes" id="UP001146351"/>
    </source>
</evidence>
<sequence>MVPELSLKPNADARSTDGPNQGLAHSASFWSTASTEIGCSAASIREDRCDGAWAIQPVHFPWRDEEVREMFQKHDNQSIARLHRLGFLGKTSLAQGDLTPLSECWVFAPEDILNNEGASAARALSGQSLKKFACVPFEALIQQSLGLYSPEIKASFWEYEWLNAEICRYFIERRRYAKRRCAKPLANLKKRLEEMDADPLICTVVQNAYESVLEKKIKSPDLVSTLRFITEPLKELLQKPKPARVILQQLELLKRRFAAYCANPHTKWNAPFDTRTTFFDEFQLRGPLALAKALSQTDYSVCRKLESFSFTGGQDLKTIKDRWYGLCSSVKECLDGGVLGTSELFQFAQELCRLHNFLSMTAVNKGVELNAPSAGTMQPFHDLINLAHAFNDSTPGLYAVFEAEKQAKMGDFRLANKVISMCASYRAEILTSAEAWGQSFEQLEPVDAIVPSSSEEDSNRSHSNRSHSKIALHATSQCDVEGSNPQPRDDKMRYHPSAPDMNTQENEHQHWSPNPSLKLLRDIPFSCLSCLGG</sequence>
<evidence type="ECO:0000256" key="1">
    <source>
        <dbReference type="SAM" id="MobiDB-lite"/>
    </source>
</evidence>
<dbReference type="Proteomes" id="UP001146351">
    <property type="component" value="Unassembled WGS sequence"/>
</dbReference>
<protein>
    <submittedName>
        <fullName evidence="2">Uncharacterized protein</fullName>
    </submittedName>
</protein>
<proteinExistence type="predicted"/>
<reference evidence="2" key="1">
    <citation type="submission" date="2022-11" db="EMBL/GenBank/DDBJ databases">
        <authorList>
            <person name="Petersen C."/>
        </authorList>
    </citation>
    <scope>NUCLEOTIDE SEQUENCE</scope>
    <source>
        <strain evidence="2">IBT 21917</strain>
    </source>
</reference>
<feature type="region of interest" description="Disordered" evidence="1">
    <location>
        <begin position="475"/>
        <end position="515"/>
    </location>
</feature>
<dbReference type="EMBL" id="JAPQKO010000006">
    <property type="protein sequence ID" value="KAJ5155653.1"/>
    <property type="molecule type" value="Genomic_DNA"/>
</dbReference>
<evidence type="ECO:0000313" key="2">
    <source>
        <dbReference type="EMBL" id="KAJ5155653.1"/>
    </source>
</evidence>